<evidence type="ECO:0000256" key="5">
    <source>
        <dbReference type="ARBA" id="ARBA00022692"/>
    </source>
</evidence>
<dbReference type="RefSeq" id="WP_180567656.1">
    <property type="nucleotide sequence ID" value="NZ_JACCKB010000006.1"/>
</dbReference>
<dbReference type="GO" id="GO:0008360">
    <property type="term" value="P:regulation of cell shape"/>
    <property type="evidence" value="ECO:0007669"/>
    <property type="project" value="UniProtKB-KW"/>
</dbReference>
<gene>
    <name evidence="16" type="ORF">H0A36_06345</name>
</gene>
<evidence type="ECO:0000256" key="15">
    <source>
        <dbReference type="SAM" id="Phobius"/>
    </source>
</evidence>
<name>A0A853IDV9_9GAMM</name>
<dbReference type="GO" id="GO:0005886">
    <property type="term" value="C:plasma membrane"/>
    <property type="evidence" value="ECO:0007669"/>
    <property type="project" value="UniProtKB-SubCell"/>
</dbReference>
<protein>
    <recommendedName>
        <fullName evidence="11">Z-ring associated protein G</fullName>
    </recommendedName>
    <alternativeName>
        <fullName evidence="12">Cell division protein ZapG</fullName>
    </alternativeName>
</protein>
<feature type="coiled-coil region" evidence="13">
    <location>
        <begin position="26"/>
        <end position="78"/>
    </location>
</feature>
<evidence type="ECO:0000256" key="7">
    <source>
        <dbReference type="ARBA" id="ARBA00022989"/>
    </source>
</evidence>
<dbReference type="Proteomes" id="UP000569732">
    <property type="component" value="Unassembled WGS sequence"/>
</dbReference>
<proteinExistence type="inferred from homology"/>
<evidence type="ECO:0000256" key="6">
    <source>
        <dbReference type="ARBA" id="ARBA00022960"/>
    </source>
</evidence>
<comment type="caution">
    <text evidence="16">The sequence shown here is derived from an EMBL/GenBank/DDBJ whole genome shotgun (WGS) entry which is preliminary data.</text>
</comment>
<evidence type="ECO:0000256" key="11">
    <source>
        <dbReference type="ARBA" id="ARBA00035703"/>
    </source>
</evidence>
<evidence type="ECO:0000256" key="1">
    <source>
        <dbReference type="ARBA" id="ARBA00004377"/>
    </source>
</evidence>
<evidence type="ECO:0000256" key="3">
    <source>
        <dbReference type="ARBA" id="ARBA00022519"/>
    </source>
</evidence>
<dbReference type="PANTHER" id="PTHR39579">
    <property type="entry name" value="INNER MEMBRANE PROTEIN YHCB"/>
    <property type="match status" value="1"/>
</dbReference>
<accession>A0A853IDV9</accession>
<feature type="region of interest" description="Disordered" evidence="14">
    <location>
        <begin position="106"/>
        <end position="153"/>
    </location>
</feature>
<reference evidence="16 17" key="1">
    <citation type="submission" date="2020-07" db="EMBL/GenBank/DDBJ databases">
        <title>Endozoicomonas sp. nov., isolated from sediment.</title>
        <authorList>
            <person name="Gu T."/>
        </authorList>
    </citation>
    <scope>NUCLEOTIDE SEQUENCE [LARGE SCALE GENOMIC DNA]</scope>
    <source>
        <strain evidence="16 17">SM1973</strain>
    </source>
</reference>
<dbReference type="Pfam" id="PF06295">
    <property type="entry name" value="ZapG-like"/>
    <property type="match status" value="1"/>
</dbReference>
<keyword evidence="3" id="KW-0997">Cell inner membrane</keyword>
<dbReference type="EMBL" id="JACCKB010000006">
    <property type="protein sequence ID" value="NYZ65626.1"/>
    <property type="molecule type" value="Genomic_DNA"/>
</dbReference>
<comment type="similarity">
    <text evidence="10">Belongs to the ZapG family.</text>
</comment>
<organism evidence="16 17">
    <name type="scientific">Spartinivicinus marinus</name>
    <dbReference type="NCBI Taxonomy" id="2994442"/>
    <lineage>
        <taxon>Bacteria</taxon>
        <taxon>Pseudomonadati</taxon>
        <taxon>Pseudomonadota</taxon>
        <taxon>Gammaproteobacteria</taxon>
        <taxon>Oceanospirillales</taxon>
        <taxon>Zooshikellaceae</taxon>
        <taxon>Spartinivicinus</taxon>
    </lineage>
</organism>
<dbReference type="AlphaFoldDB" id="A0A853IDV9"/>
<keyword evidence="5 15" id="KW-0812">Transmembrane</keyword>
<keyword evidence="13" id="KW-0175">Coiled coil</keyword>
<keyword evidence="17" id="KW-1185">Reference proteome</keyword>
<keyword evidence="7 15" id="KW-1133">Transmembrane helix</keyword>
<comment type="subcellular location">
    <subcellularLocation>
        <location evidence="1">Cell inner membrane</location>
        <topology evidence="1">Single-pass membrane protein</topology>
    </subcellularLocation>
</comment>
<evidence type="ECO:0000256" key="2">
    <source>
        <dbReference type="ARBA" id="ARBA00022475"/>
    </source>
</evidence>
<evidence type="ECO:0000256" key="10">
    <source>
        <dbReference type="ARBA" id="ARBA00035657"/>
    </source>
</evidence>
<dbReference type="PANTHER" id="PTHR39579:SF1">
    <property type="entry name" value="INNER MEMBRANE PROTEIN YHCB"/>
    <property type="match status" value="1"/>
</dbReference>
<evidence type="ECO:0000256" key="4">
    <source>
        <dbReference type="ARBA" id="ARBA00022618"/>
    </source>
</evidence>
<dbReference type="InterPro" id="IPR009386">
    <property type="entry name" value="ZapG-like"/>
</dbReference>
<feature type="transmembrane region" description="Helical" evidence="15">
    <location>
        <begin position="6"/>
        <end position="26"/>
    </location>
</feature>
<evidence type="ECO:0000256" key="13">
    <source>
        <dbReference type="SAM" id="Coils"/>
    </source>
</evidence>
<feature type="compositionally biased region" description="Basic and acidic residues" evidence="14">
    <location>
        <begin position="109"/>
        <end position="138"/>
    </location>
</feature>
<evidence type="ECO:0000256" key="14">
    <source>
        <dbReference type="SAM" id="MobiDB-lite"/>
    </source>
</evidence>
<evidence type="ECO:0000256" key="12">
    <source>
        <dbReference type="ARBA" id="ARBA00035727"/>
    </source>
</evidence>
<keyword evidence="9" id="KW-0131">Cell cycle</keyword>
<evidence type="ECO:0000256" key="8">
    <source>
        <dbReference type="ARBA" id="ARBA00023136"/>
    </source>
</evidence>
<evidence type="ECO:0000256" key="9">
    <source>
        <dbReference type="ARBA" id="ARBA00023306"/>
    </source>
</evidence>
<keyword evidence="2" id="KW-1003">Cell membrane</keyword>
<sequence length="153" mass="17137">METANLIWFILGVMVGASLLYMFNFMTSNNSKSNKLENQLQQTQNELNSYHESVNEHFNQTRELVNKLTETYKDLNQHIANSAATLCDIETQQGASDALLATEALVSGKKPEADEPHDAIEPPKDYAPKKHPKEKGTLSEDFGVIRQENPSLS</sequence>
<evidence type="ECO:0000313" key="16">
    <source>
        <dbReference type="EMBL" id="NYZ65626.1"/>
    </source>
</evidence>
<keyword evidence="6" id="KW-0133">Cell shape</keyword>
<evidence type="ECO:0000313" key="17">
    <source>
        <dbReference type="Proteomes" id="UP000569732"/>
    </source>
</evidence>
<dbReference type="GO" id="GO:0051301">
    <property type="term" value="P:cell division"/>
    <property type="evidence" value="ECO:0007669"/>
    <property type="project" value="UniProtKB-KW"/>
</dbReference>
<keyword evidence="4" id="KW-0132">Cell division</keyword>
<keyword evidence="8 15" id="KW-0472">Membrane</keyword>